<evidence type="ECO:0000313" key="6">
    <source>
        <dbReference type="EMBL" id="SHH20461.1"/>
    </source>
</evidence>
<evidence type="ECO:0000256" key="1">
    <source>
        <dbReference type="ARBA" id="ARBA00009986"/>
    </source>
</evidence>
<dbReference type="FunFam" id="3.40.605.10:FF:000007">
    <property type="entry name" value="NAD/NADP-dependent betaine aldehyde dehydrogenase"/>
    <property type="match status" value="1"/>
</dbReference>
<dbReference type="PROSITE" id="PS00687">
    <property type="entry name" value="ALDEHYDE_DEHYDR_GLU"/>
    <property type="match status" value="1"/>
</dbReference>
<dbReference type="FunFam" id="3.40.309.10:FF:000012">
    <property type="entry name" value="Betaine aldehyde dehydrogenase"/>
    <property type="match status" value="1"/>
</dbReference>
<protein>
    <submittedName>
        <fullName evidence="6">Geranial dehydrogenase</fullName>
    </submittedName>
</protein>
<dbReference type="STRING" id="490188.SAMN04488068_2858"/>
<dbReference type="EMBL" id="FQWZ01000007">
    <property type="protein sequence ID" value="SHH20461.1"/>
    <property type="molecule type" value="Genomic_DNA"/>
</dbReference>
<comment type="similarity">
    <text evidence="1 4">Belongs to the aldehyde dehydrogenase family.</text>
</comment>
<dbReference type="Pfam" id="PF00171">
    <property type="entry name" value="Aldedh"/>
    <property type="match status" value="1"/>
</dbReference>
<dbReference type="SUPFAM" id="SSF53720">
    <property type="entry name" value="ALDH-like"/>
    <property type="match status" value="1"/>
</dbReference>
<dbReference type="Proteomes" id="UP000199758">
    <property type="component" value="Unassembled WGS sequence"/>
</dbReference>
<evidence type="ECO:0000256" key="3">
    <source>
        <dbReference type="PROSITE-ProRule" id="PRU10007"/>
    </source>
</evidence>
<proteinExistence type="inferred from homology"/>
<dbReference type="PANTHER" id="PTHR42804">
    <property type="entry name" value="ALDEHYDE DEHYDROGENASE"/>
    <property type="match status" value="1"/>
</dbReference>
<name>A0A1M5R2N1_9GAMM</name>
<gene>
    <name evidence="6" type="ORF">SAMN04488068_2858</name>
</gene>
<dbReference type="RefSeq" id="WP_072898435.1">
    <property type="nucleotide sequence ID" value="NZ_FQWZ01000007.1"/>
</dbReference>
<dbReference type="Gene3D" id="3.40.309.10">
    <property type="entry name" value="Aldehyde Dehydrogenase, Chain A, domain 2"/>
    <property type="match status" value="1"/>
</dbReference>
<dbReference type="GO" id="GO:0016620">
    <property type="term" value="F:oxidoreductase activity, acting on the aldehyde or oxo group of donors, NAD or NADP as acceptor"/>
    <property type="evidence" value="ECO:0007669"/>
    <property type="project" value="InterPro"/>
</dbReference>
<dbReference type="InterPro" id="IPR029510">
    <property type="entry name" value="Ald_DH_CS_GLU"/>
</dbReference>
<dbReference type="OrthoDB" id="9812625at2"/>
<dbReference type="PANTHER" id="PTHR42804:SF1">
    <property type="entry name" value="ALDEHYDE DEHYDROGENASE-RELATED"/>
    <property type="match status" value="1"/>
</dbReference>
<evidence type="ECO:0000313" key="7">
    <source>
        <dbReference type="Proteomes" id="UP000199758"/>
    </source>
</evidence>
<feature type="active site" evidence="3">
    <location>
        <position position="255"/>
    </location>
</feature>
<dbReference type="AlphaFoldDB" id="A0A1M5R2N1"/>
<sequence>MASNDYSRNAFFIGGQWVAPSTTRRFDLTNASTEEHLGSVPEAAEADVDRAVAAARHAFDHSGWATSSAAERAAVMGRFAEALNKRSTEIAKLVSMQNGMPASLSALFEGTLPVGLLGYYAELIGSQSPDETRPSQLGKETIVSRRPIGVVAAIVPWNYPVVLAMTKIAPAMAAGCTIVIKPSPGTVLDSYLIAEAAIEAGVPAGVINWVAADREVGAYLVSHPGIDKVAFTGSTPAGRSIAKVCGELLRPVTLELGGKSAAVILDDANLDQVLAGLPMVSLINNGQTCFSCTRILAPANRYGQIVDAIASTVSSMNVGNALDPSTHVGPMASAAHRQRVESFIAKGKSEARLVTGGGRPANQSRGWFVQPTVFSDVTNDAVIAREEIFGPVLAVIPYKDEAEAIRIANDTIYGLGGSVWSADTDRALRVANQIQTGTIGINGYALSIGSPFGGVKASGLGRELGPETLSGYQQLRSTYVSG</sequence>
<organism evidence="6 7">
    <name type="scientific">Hydrocarboniphaga daqingensis</name>
    <dbReference type="NCBI Taxonomy" id="490188"/>
    <lineage>
        <taxon>Bacteria</taxon>
        <taxon>Pseudomonadati</taxon>
        <taxon>Pseudomonadota</taxon>
        <taxon>Gammaproteobacteria</taxon>
        <taxon>Nevskiales</taxon>
        <taxon>Nevskiaceae</taxon>
        <taxon>Hydrocarboniphaga</taxon>
    </lineage>
</organism>
<dbReference type="Gene3D" id="3.40.605.10">
    <property type="entry name" value="Aldehyde Dehydrogenase, Chain A, domain 1"/>
    <property type="match status" value="1"/>
</dbReference>
<evidence type="ECO:0000259" key="5">
    <source>
        <dbReference type="Pfam" id="PF00171"/>
    </source>
</evidence>
<dbReference type="InterPro" id="IPR015590">
    <property type="entry name" value="Aldehyde_DH_dom"/>
</dbReference>
<accession>A0A1M5R2N1</accession>
<dbReference type="InterPro" id="IPR016161">
    <property type="entry name" value="Ald_DH/histidinol_DH"/>
</dbReference>
<dbReference type="InterPro" id="IPR016163">
    <property type="entry name" value="Ald_DH_C"/>
</dbReference>
<evidence type="ECO:0000256" key="4">
    <source>
        <dbReference type="RuleBase" id="RU003345"/>
    </source>
</evidence>
<feature type="domain" description="Aldehyde dehydrogenase" evidence="5">
    <location>
        <begin position="17"/>
        <end position="476"/>
    </location>
</feature>
<keyword evidence="7" id="KW-1185">Reference proteome</keyword>
<reference evidence="6 7" key="1">
    <citation type="submission" date="2016-11" db="EMBL/GenBank/DDBJ databases">
        <authorList>
            <person name="Jaros S."/>
            <person name="Januszkiewicz K."/>
            <person name="Wedrychowicz H."/>
        </authorList>
    </citation>
    <scope>NUCLEOTIDE SEQUENCE [LARGE SCALE GENOMIC DNA]</scope>
    <source>
        <strain evidence="6 7">CGMCC 1.7049</strain>
    </source>
</reference>
<dbReference type="CDD" id="cd07139">
    <property type="entry name" value="ALDH_AldA-Rv0768"/>
    <property type="match status" value="1"/>
</dbReference>
<evidence type="ECO:0000256" key="2">
    <source>
        <dbReference type="ARBA" id="ARBA00023002"/>
    </source>
</evidence>
<dbReference type="InterPro" id="IPR016162">
    <property type="entry name" value="Ald_DH_N"/>
</dbReference>
<keyword evidence="2 4" id="KW-0560">Oxidoreductase</keyword>